<dbReference type="Proteomes" id="UP000326565">
    <property type="component" value="Unassembled WGS sequence"/>
</dbReference>
<dbReference type="InterPro" id="IPR018830">
    <property type="entry name" value="DUF2434"/>
</dbReference>
<dbReference type="OrthoDB" id="5308502at2759"/>
<dbReference type="AlphaFoldDB" id="A0A5N5WTP6"/>
<keyword evidence="4" id="KW-1185">Reference proteome</keyword>
<feature type="transmembrane region" description="Helical" evidence="2">
    <location>
        <begin position="87"/>
        <end position="108"/>
    </location>
</feature>
<name>A0A5N5WTP6_9EURO</name>
<reference evidence="3 4" key="1">
    <citation type="submission" date="2019-04" db="EMBL/GenBank/DDBJ databases">
        <title>Friends and foes A comparative genomics study of 23 Aspergillus species from section Flavi.</title>
        <authorList>
            <consortium name="DOE Joint Genome Institute"/>
            <person name="Kjaerbolling I."/>
            <person name="Vesth T."/>
            <person name="Frisvad J.C."/>
            <person name="Nybo J.L."/>
            <person name="Theobald S."/>
            <person name="Kildgaard S."/>
            <person name="Isbrandt T."/>
            <person name="Kuo A."/>
            <person name="Sato A."/>
            <person name="Lyhne E.K."/>
            <person name="Kogle M.E."/>
            <person name="Wiebenga A."/>
            <person name="Kun R.S."/>
            <person name="Lubbers R.J."/>
            <person name="Makela M.R."/>
            <person name="Barry K."/>
            <person name="Chovatia M."/>
            <person name="Clum A."/>
            <person name="Daum C."/>
            <person name="Haridas S."/>
            <person name="He G."/>
            <person name="LaButti K."/>
            <person name="Lipzen A."/>
            <person name="Mondo S."/>
            <person name="Riley R."/>
            <person name="Salamov A."/>
            <person name="Simmons B.A."/>
            <person name="Magnuson J.K."/>
            <person name="Henrissat B."/>
            <person name="Mortensen U.H."/>
            <person name="Larsen T.O."/>
            <person name="Devries R.P."/>
            <person name="Grigoriev I.V."/>
            <person name="Machida M."/>
            <person name="Baker S.E."/>
            <person name="Andersen M.R."/>
        </authorList>
    </citation>
    <scope>NUCLEOTIDE SEQUENCE [LARGE SCALE GENOMIC DNA]</scope>
    <source>
        <strain evidence="3 4">CBS 151.66</strain>
    </source>
</reference>
<feature type="transmembrane region" description="Helical" evidence="2">
    <location>
        <begin position="298"/>
        <end position="320"/>
    </location>
</feature>
<feature type="transmembrane region" description="Helical" evidence="2">
    <location>
        <begin position="161"/>
        <end position="183"/>
    </location>
</feature>
<accession>A0A5N5WTP6</accession>
<organism evidence="3 4">
    <name type="scientific">Aspergillus leporis</name>
    <dbReference type="NCBI Taxonomy" id="41062"/>
    <lineage>
        <taxon>Eukaryota</taxon>
        <taxon>Fungi</taxon>
        <taxon>Dikarya</taxon>
        <taxon>Ascomycota</taxon>
        <taxon>Pezizomycotina</taxon>
        <taxon>Eurotiomycetes</taxon>
        <taxon>Eurotiomycetidae</taxon>
        <taxon>Eurotiales</taxon>
        <taxon>Aspergillaceae</taxon>
        <taxon>Aspergillus</taxon>
        <taxon>Aspergillus subgen. Circumdati</taxon>
    </lineage>
</organism>
<feature type="transmembrane region" description="Helical" evidence="2">
    <location>
        <begin position="258"/>
        <end position="278"/>
    </location>
</feature>
<evidence type="ECO:0000256" key="2">
    <source>
        <dbReference type="SAM" id="Phobius"/>
    </source>
</evidence>
<sequence>MTLLFIRGLSLYQAGDNGTDVMINEVHFNRTALEAYNYRLYTNGTLSNGTKCYLAFQQFKPHMFAENGTFVNGTSCYAPIHDIGKHASLGLAFALMFAISIFLSLLNLRKHGRGYLRNNQHWNHLARRLKWCWLLFVAVCGTISCFMSIDVDRNYLPSAPLILQSVFYTLLTPGLMAAVWEAVRHWATWQERKIYDRDPYAFTKHSTRKYQEITLPILFYIFALLNFILTVPRSWSAIELQRSPEQANLLARPVATDIRWRIAGFMALAGMLVICYSLEHSIYRYKPLPASTTGQLLFYLNAAPSQFLVVIAILGVKIGYTIASSFDWIVSPLRYDVDSGWLYGLGYTPAILIIAIFNVCGYCDLNEDKALIARRDELKHALASDGKKDGRCWKKNKRLRSVARVVTGRGSLPDDEDGEDMARHVEMGVIKPRQQAGEGVVGSELNKEDPRVTTRHASHSSSTTDGADSSPHRVEYSVQGGNLERSSSDDTRVSDVQPQMERKVLDR</sequence>
<dbReference type="Pfam" id="PF10361">
    <property type="entry name" value="DUF2434"/>
    <property type="match status" value="1"/>
</dbReference>
<keyword evidence="2" id="KW-0472">Membrane</keyword>
<feature type="transmembrane region" description="Helical" evidence="2">
    <location>
        <begin position="340"/>
        <end position="365"/>
    </location>
</feature>
<feature type="transmembrane region" description="Helical" evidence="2">
    <location>
        <begin position="217"/>
        <end position="238"/>
    </location>
</feature>
<feature type="region of interest" description="Disordered" evidence="1">
    <location>
        <begin position="428"/>
        <end position="507"/>
    </location>
</feature>
<evidence type="ECO:0000313" key="4">
    <source>
        <dbReference type="Proteomes" id="UP000326565"/>
    </source>
</evidence>
<keyword evidence="2" id="KW-0812">Transmembrane</keyword>
<keyword evidence="2" id="KW-1133">Transmembrane helix</keyword>
<evidence type="ECO:0000313" key="3">
    <source>
        <dbReference type="EMBL" id="KAB8071893.1"/>
    </source>
</evidence>
<gene>
    <name evidence="3" type="ORF">BDV29DRAFT_10986</name>
</gene>
<protein>
    <submittedName>
        <fullName evidence="3">Uncharacterized protein</fullName>
    </submittedName>
</protein>
<proteinExistence type="predicted"/>
<evidence type="ECO:0000256" key="1">
    <source>
        <dbReference type="SAM" id="MobiDB-lite"/>
    </source>
</evidence>
<feature type="transmembrane region" description="Helical" evidence="2">
    <location>
        <begin position="129"/>
        <end position="149"/>
    </location>
</feature>
<dbReference type="EMBL" id="ML732260">
    <property type="protein sequence ID" value="KAB8071893.1"/>
    <property type="molecule type" value="Genomic_DNA"/>
</dbReference>